<evidence type="ECO:0000313" key="2">
    <source>
        <dbReference type="Proteomes" id="UP000055019"/>
    </source>
</evidence>
<evidence type="ECO:0000313" key="1">
    <source>
        <dbReference type="EMBL" id="SAL84329.1"/>
    </source>
</evidence>
<reference evidence="1" key="1">
    <citation type="submission" date="2016-01" db="EMBL/GenBank/DDBJ databases">
        <authorList>
            <person name="Peeters C."/>
        </authorList>
    </citation>
    <scope>NUCLEOTIDE SEQUENCE [LARGE SCALE GENOMIC DNA]</scope>
    <source>
        <strain evidence="1">LMG 29317</strain>
    </source>
</reference>
<name>A0A158KUB9_9BURK</name>
<dbReference type="AlphaFoldDB" id="A0A158KUB9"/>
<dbReference type="Proteomes" id="UP000055019">
    <property type="component" value="Unassembled WGS sequence"/>
</dbReference>
<comment type="caution">
    <text evidence="1">The sequence shown here is derived from an EMBL/GenBank/DDBJ whole genome shotgun (WGS) entry which is preliminary data.</text>
</comment>
<sequence length="34" mass="3952">MRVHFDVVKRLFEKNFETKSGRDASTRLPSQIGT</sequence>
<protein>
    <submittedName>
        <fullName evidence="1">Uncharacterized protein</fullName>
    </submittedName>
</protein>
<proteinExistence type="predicted"/>
<organism evidence="1 2">
    <name type="scientific">Caballeronia arvi</name>
    <dbReference type="NCBI Taxonomy" id="1777135"/>
    <lineage>
        <taxon>Bacteria</taxon>
        <taxon>Pseudomonadati</taxon>
        <taxon>Pseudomonadota</taxon>
        <taxon>Betaproteobacteria</taxon>
        <taxon>Burkholderiales</taxon>
        <taxon>Burkholderiaceae</taxon>
        <taxon>Caballeronia</taxon>
    </lineage>
</organism>
<accession>A0A158KUB9</accession>
<keyword evidence="2" id="KW-1185">Reference proteome</keyword>
<dbReference type="EMBL" id="FCOM02000052">
    <property type="protein sequence ID" value="SAL84329.1"/>
    <property type="molecule type" value="Genomic_DNA"/>
</dbReference>
<gene>
    <name evidence="1" type="ORF">AWB74_06899</name>
</gene>